<keyword evidence="1" id="KW-1133">Transmembrane helix</keyword>
<evidence type="ECO:0000313" key="3">
    <source>
        <dbReference type="Proteomes" id="UP000219799"/>
    </source>
</evidence>
<dbReference type="AlphaFoldDB" id="A0A1C3KCU0"/>
<name>A0A1C3KCU0_PLAMA</name>
<dbReference type="GO" id="GO:0000387">
    <property type="term" value="P:spliceosomal snRNP assembly"/>
    <property type="evidence" value="ECO:0007669"/>
    <property type="project" value="InterPro"/>
</dbReference>
<reference evidence="2 3" key="1">
    <citation type="submission" date="2016-06" db="EMBL/GenBank/DDBJ databases">
        <authorList>
            <consortium name="Pathogen Informatics"/>
        </authorList>
    </citation>
    <scope>NUCLEOTIDE SEQUENCE [LARGE SCALE GENOMIC DNA]</scope>
    <source>
        <strain evidence="2">PmlGA01</strain>
    </source>
</reference>
<keyword evidence="1" id="KW-0812">Transmembrane</keyword>
<dbReference type="InterPro" id="IPR035426">
    <property type="entry name" value="Gemin2/Brr1"/>
</dbReference>
<protein>
    <submittedName>
        <fullName evidence="2">Uncharacterized protein</fullName>
    </submittedName>
</protein>
<accession>A0A1C3KCU0</accession>
<dbReference type="EMBL" id="LT594497">
    <property type="protein sequence ID" value="SBT71395.1"/>
    <property type="molecule type" value="Genomic_DNA"/>
</dbReference>
<feature type="transmembrane region" description="Helical" evidence="1">
    <location>
        <begin position="266"/>
        <end position="288"/>
    </location>
</feature>
<proteinExistence type="predicted"/>
<dbReference type="Proteomes" id="UP000219799">
    <property type="component" value="Chromosome 9"/>
</dbReference>
<gene>
    <name evidence="2" type="primary">PmlGA01_090030400</name>
    <name evidence="2" type="ORF">PMLGA01_090030400</name>
</gene>
<keyword evidence="1" id="KW-0472">Membrane</keyword>
<evidence type="ECO:0000256" key="1">
    <source>
        <dbReference type="SAM" id="Phobius"/>
    </source>
</evidence>
<sequence length="291" mass="34193">MSGFDSMLQSAAFSVDEIFESDLTNEENSLIVEFIKNMQNERNMLPSTINANNLITTERAGRHLNKSYNEKTHEIFSIINKFTTKERLNGEDFFKENNLIKWKSTVVEYLNNLRNYIHRKYNRKIIDTSKYYSSNCSVLSELQKKENLISIFSSKPLCVHLYIYGINYKQVIYYIYIITKYIQTEQEKNLILFLWLIYLLLLLDSLQALDSNVSSNLQIIKRFCIEQIEKVETAITTSITTTTTEETENYLDFLNNFNCKLSVVNLNFPVICPKSVFYVIYFLITSVFNQK</sequence>
<feature type="transmembrane region" description="Helical" evidence="1">
    <location>
        <begin position="190"/>
        <end position="209"/>
    </location>
</feature>
<dbReference type="Pfam" id="PF04938">
    <property type="entry name" value="SIP1"/>
    <property type="match status" value="1"/>
</dbReference>
<dbReference type="VEuPathDB" id="PlasmoDB:PmUG01_09038900"/>
<organism evidence="2 3">
    <name type="scientific">Plasmodium malariae</name>
    <dbReference type="NCBI Taxonomy" id="5858"/>
    <lineage>
        <taxon>Eukaryota</taxon>
        <taxon>Sar</taxon>
        <taxon>Alveolata</taxon>
        <taxon>Apicomplexa</taxon>
        <taxon>Aconoidasida</taxon>
        <taxon>Haemosporida</taxon>
        <taxon>Plasmodiidae</taxon>
        <taxon>Plasmodium</taxon>
        <taxon>Plasmodium (Plasmodium)</taxon>
    </lineage>
</organism>
<evidence type="ECO:0000313" key="2">
    <source>
        <dbReference type="EMBL" id="SBT71395.1"/>
    </source>
</evidence>